<keyword evidence="1" id="KW-0472">Membrane</keyword>
<feature type="transmembrane region" description="Helical" evidence="1">
    <location>
        <begin position="65"/>
        <end position="93"/>
    </location>
</feature>
<dbReference type="AlphaFoldDB" id="D7BN35"/>
<accession>D7BN35</accession>
<keyword evidence="3" id="KW-1185">Reference proteome</keyword>
<dbReference type="HOGENOM" id="CLU_1802077_0_0_11"/>
<sequence length="143" mass="15912">MNSSQYSPWTQLPWLLFLAWCWYQTLTAQINPLRVATVGIGITVTAIVLLEVWRKFVSMQRTRFLVRLAQFSIGVFGLAFCIGAVVMGATTLAIPNLLTDYWQEITLPLIVLLIGSVVVGRGLIMEAWSSLPKHSESSAEQLA</sequence>
<keyword evidence="1" id="KW-1133">Transmembrane helix</keyword>
<organism evidence="2 3">
    <name type="scientific">Arcanobacterium haemolyticum (strain ATCC 9345 / DSM 20595 / CCM 5947 / CCUG 17215 / LMG 16163 / NBRC 15585 / NCTC 8452 / 11018)</name>
    <dbReference type="NCBI Taxonomy" id="644284"/>
    <lineage>
        <taxon>Bacteria</taxon>
        <taxon>Bacillati</taxon>
        <taxon>Actinomycetota</taxon>
        <taxon>Actinomycetes</taxon>
        <taxon>Actinomycetales</taxon>
        <taxon>Actinomycetaceae</taxon>
        <taxon>Arcanobacterium</taxon>
    </lineage>
</organism>
<dbReference type="KEGG" id="ahe:Arch_0596"/>
<reference evidence="2 3" key="1">
    <citation type="journal article" date="2010" name="Stand. Genomic Sci.">
        <title>Complete genome sequence of Arcanobacterium haemolyticum type strain (11018).</title>
        <authorList>
            <person name="Yasawong M."/>
            <person name="Teshima H."/>
            <person name="Lapidus A."/>
            <person name="Nolan M."/>
            <person name="Lucas S."/>
            <person name="Glavina Del Rio T."/>
            <person name="Tice H."/>
            <person name="Cheng J."/>
            <person name="Bruce D."/>
            <person name="Detter C."/>
            <person name="Tapia R."/>
            <person name="Han C."/>
            <person name="Goodwin L."/>
            <person name="Pitluck S."/>
            <person name="Liolios K."/>
            <person name="Ivanova N."/>
            <person name="Mavromatis K."/>
            <person name="Mikhailova N."/>
            <person name="Pati A."/>
            <person name="Chen A."/>
            <person name="Palaniappan K."/>
            <person name="Land M."/>
            <person name="Hauser L."/>
            <person name="Chang Y."/>
            <person name="Jeffries C."/>
            <person name="Rohde M."/>
            <person name="Sikorski J."/>
            <person name="Pukall R."/>
            <person name="Goker M."/>
            <person name="Woyke T."/>
            <person name="Bristow J."/>
            <person name="Eisen J."/>
            <person name="Markowitz V."/>
            <person name="Hugenholtz P."/>
            <person name="Kyrpides N."/>
            <person name="Klenk H."/>
        </authorList>
    </citation>
    <scope>NUCLEOTIDE SEQUENCE [LARGE SCALE GENOMIC DNA]</scope>
    <source>
        <strain evidence="3">ATCC 9345 / DSM 20595 / CCUG 17215 / LMG 16163 / NBRC 15585 / NCTC 8452 / 11018</strain>
    </source>
</reference>
<feature type="transmembrane region" description="Helical" evidence="1">
    <location>
        <begin position="105"/>
        <end position="124"/>
    </location>
</feature>
<protein>
    <submittedName>
        <fullName evidence="2">Uncharacterized protein</fullName>
    </submittedName>
</protein>
<dbReference type="Proteomes" id="UP000000376">
    <property type="component" value="Chromosome"/>
</dbReference>
<dbReference type="EMBL" id="CP002045">
    <property type="protein sequence ID" value="ADH92334.1"/>
    <property type="molecule type" value="Genomic_DNA"/>
</dbReference>
<proteinExistence type="predicted"/>
<gene>
    <name evidence="2" type="ordered locus">Arch_0596</name>
</gene>
<name>D7BN35_ARCHD</name>
<evidence type="ECO:0000313" key="2">
    <source>
        <dbReference type="EMBL" id="ADH92334.1"/>
    </source>
</evidence>
<feature type="transmembrane region" description="Helical" evidence="1">
    <location>
        <begin position="36"/>
        <end position="53"/>
    </location>
</feature>
<evidence type="ECO:0000313" key="3">
    <source>
        <dbReference type="Proteomes" id="UP000000376"/>
    </source>
</evidence>
<evidence type="ECO:0000256" key="1">
    <source>
        <dbReference type="SAM" id="Phobius"/>
    </source>
</evidence>
<keyword evidence="1" id="KW-0812">Transmembrane</keyword>